<evidence type="ECO:0000313" key="2">
    <source>
        <dbReference type="Proteomes" id="UP000887574"/>
    </source>
</evidence>
<keyword evidence="1" id="KW-0812">Transmembrane</keyword>
<dbReference type="Pfam" id="PF03761">
    <property type="entry name" value="DUF316"/>
    <property type="match status" value="1"/>
</dbReference>
<dbReference type="Proteomes" id="UP000887574">
    <property type="component" value="Unplaced"/>
</dbReference>
<protein>
    <submittedName>
        <fullName evidence="3">Peptidase S1 domain-containing protein</fullName>
    </submittedName>
</protein>
<dbReference type="Gene3D" id="2.40.10.10">
    <property type="entry name" value="Trypsin-like serine proteases"/>
    <property type="match status" value="1"/>
</dbReference>
<dbReference type="InterPro" id="IPR005514">
    <property type="entry name" value="DUF316"/>
</dbReference>
<organism evidence="2 3">
    <name type="scientific">Ditylenchus dipsaci</name>
    <dbReference type="NCBI Taxonomy" id="166011"/>
    <lineage>
        <taxon>Eukaryota</taxon>
        <taxon>Metazoa</taxon>
        <taxon>Ecdysozoa</taxon>
        <taxon>Nematoda</taxon>
        <taxon>Chromadorea</taxon>
        <taxon>Rhabditida</taxon>
        <taxon>Tylenchina</taxon>
        <taxon>Tylenchomorpha</taxon>
        <taxon>Sphaerularioidea</taxon>
        <taxon>Anguinidae</taxon>
        <taxon>Anguininae</taxon>
        <taxon>Ditylenchus</taxon>
    </lineage>
</organism>
<name>A0A915DJ00_9BILA</name>
<keyword evidence="1" id="KW-1133">Transmembrane helix</keyword>
<dbReference type="InterPro" id="IPR043504">
    <property type="entry name" value="Peptidase_S1_PA_chymotrypsin"/>
</dbReference>
<proteinExistence type="predicted"/>
<evidence type="ECO:0000313" key="3">
    <source>
        <dbReference type="WBParaSite" id="jg20495"/>
    </source>
</evidence>
<dbReference type="AlphaFoldDB" id="A0A915DJ00"/>
<feature type="transmembrane region" description="Helical" evidence="1">
    <location>
        <begin position="12"/>
        <end position="32"/>
    </location>
</feature>
<dbReference type="InterPro" id="IPR009003">
    <property type="entry name" value="Peptidase_S1_PA"/>
</dbReference>
<accession>A0A915DJ00</accession>
<dbReference type="SUPFAM" id="SSF50494">
    <property type="entry name" value="Trypsin-like serine proteases"/>
    <property type="match status" value="1"/>
</dbReference>
<reference evidence="3" key="1">
    <citation type="submission" date="2022-11" db="UniProtKB">
        <authorList>
            <consortium name="WormBaseParasite"/>
        </authorList>
    </citation>
    <scope>IDENTIFICATION</scope>
</reference>
<dbReference type="WBParaSite" id="jg20495">
    <property type="protein sequence ID" value="jg20495"/>
    <property type="gene ID" value="jg20495"/>
</dbReference>
<sequence length="208" mass="23630">MKSDGLRNGAKIIITYWLYVFGYLTGFARTAFIPNDAVLKINSSESDYLASICGLSTEYSNDTTEDVTWAVSIMYKGKNRLGGTIISPYHILTAAHAFVRFDNSLPGIGEPCLVYGYRRYASVLSREVAFGDDCIRYEQRSDHLGRGAMSPFFDDKREKRESRKRFGRKNDTIAVKAGHTKYSTCKQRSIYFNKVCMGSFFSFPNQYI</sequence>
<keyword evidence="2" id="KW-1185">Reference proteome</keyword>
<keyword evidence="1" id="KW-0472">Membrane</keyword>
<evidence type="ECO:0000256" key="1">
    <source>
        <dbReference type="SAM" id="Phobius"/>
    </source>
</evidence>